<dbReference type="PANTHER" id="PTHR47385:SF5">
    <property type="entry name" value="TRANSGELIN"/>
    <property type="match status" value="1"/>
</dbReference>
<gene>
    <name evidence="3" type="ORF">B4U79_08146</name>
    <name evidence="2" type="ORF">B4U79_14785</name>
</gene>
<dbReference type="OrthoDB" id="21595at2759"/>
<dbReference type="Proteomes" id="UP000285301">
    <property type="component" value="Unassembled WGS sequence"/>
</dbReference>
<dbReference type="PRINTS" id="PR00888">
    <property type="entry name" value="SM22CALPONIN"/>
</dbReference>
<proteinExistence type="inferred from homology"/>
<dbReference type="EMBL" id="NCKU01001195">
    <property type="protein sequence ID" value="RWS12825.1"/>
    <property type="molecule type" value="Genomic_DNA"/>
</dbReference>
<reference evidence="2 4" key="1">
    <citation type="journal article" date="2018" name="Gigascience">
        <title>Genomes of trombidid mites reveal novel predicted allergens and laterally-transferred genes associated with secondary metabolism.</title>
        <authorList>
            <person name="Dong X."/>
            <person name="Chaisiri K."/>
            <person name="Xia D."/>
            <person name="Armstrong S.D."/>
            <person name="Fang Y."/>
            <person name="Donnelly M.J."/>
            <person name="Kadowaki T."/>
            <person name="McGarry J.W."/>
            <person name="Darby A.C."/>
            <person name="Makepeace B.L."/>
        </authorList>
    </citation>
    <scope>NUCLEOTIDE SEQUENCE [LARGE SCALE GENOMIC DNA]</scope>
    <source>
        <strain evidence="2">UoL-WK</strain>
    </source>
</reference>
<evidence type="ECO:0000313" key="2">
    <source>
        <dbReference type="EMBL" id="RWS12822.1"/>
    </source>
</evidence>
<accession>A0A3S3PMK6</accession>
<evidence type="ECO:0000256" key="1">
    <source>
        <dbReference type="ARBA" id="ARBA00009631"/>
    </source>
</evidence>
<reference evidence="2" key="2">
    <citation type="submission" date="2018-11" db="EMBL/GenBank/DDBJ databases">
        <title>Trombidioid mite genomics.</title>
        <authorList>
            <person name="Dong X."/>
        </authorList>
    </citation>
    <scope>NUCLEOTIDE SEQUENCE</scope>
    <source>
        <strain evidence="2">UoL-WK</strain>
    </source>
</reference>
<dbReference type="GO" id="GO:0051015">
    <property type="term" value="F:actin filament binding"/>
    <property type="evidence" value="ECO:0007669"/>
    <property type="project" value="TreeGrafter"/>
</dbReference>
<dbReference type="AlphaFoldDB" id="A0A3S3PMK6"/>
<dbReference type="PANTHER" id="PTHR47385">
    <property type="entry name" value="CALPONIN"/>
    <property type="match status" value="1"/>
</dbReference>
<dbReference type="InterPro" id="IPR036872">
    <property type="entry name" value="CH_dom_sf"/>
</dbReference>
<dbReference type="STRING" id="1965070.A0A3S3PMK6"/>
<name>A0A3S3PMK6_9ACAR</name>
<dbReference type="GO" id="GO:0007015">
    <property type="term" value="P:actin filament organization"/>
    <property type="evidence" value="ECO:0007669"/>
    <property type="project" value="TreeGrafter"/>
</dbReference>
<dbReference type="InterPro" id="IPR050606">
    <property type="entry name" value="Calponin-like"/>
</dbReference>
<dbReference type="Pfam" id="PF00402">
    <property type="entry name" value="Calponin"/>
    <property type="match status" value="1"/>
</dbReference>
<sequence>MFLKACEAYGLKNCDLFQVNDLYECKNLYTVVNCLHALGGMAQKKEFNGPVIGVKVAKENKRFFPKEKLEMGKAIIGLQAGSHKGASQSKMTPYGALRQIIPDGK</sequence>
<dbReference type="InterPro" id="IPR003096">
    <property type="entry name" value="SM22_calponin"/>
</dbReference>
<dbReference type="InterPro" id="IPR000557">
    <property type="entry name" value="Calponin_repeat"/>
</dbReference>
<dbReference type="Gene3D" id="1.10.418.10">
    <property type="entry name" value="Calponin-like domain"/>
    <property type="match status" value="1"/>
</dbReference>
<dbReference type="PROSITE" id="PS51122">
    <property type="entry name" value="CALPONIN_2"/>
    <property type="match status" value="1"/>
</dbReference>
<dbReference type="GO" id="GO:0015629">
    <property type="term" value="C:actin cytoskeleton"/>
    <property type="evidence" value="ECO:0007669"/>
    <property type="project" value="TreeGrafter"/>
</dbReference>
<comment type="similarity">
    <text evidence="1">Belongs to the calponin family.</text>
</comment>
<protein>
    <submittedName>
        <fullName evidence="2">Calponin-like protein</fullName>
    </submittedName>
</protein>
<dbReference type="SUPFAM" id="SSF47576">
    <property type="entry name" value="Calponin-homology domain, CH-domain"/>
    <property type="match status" value="1"/>
</dbReference>
<comment type="caution">
    <text evidence="2">The sequence shown here is derived from an EMBL/GenBank/DDBJ whole genome shotgun (WGS) entry which is preliminary data.</text>
</comment>
<organism evidence="2 4">
    <name type="scientific">Dinothrombium tinctorium</name>
    <dbReference type="NCBI Taxonomy" id="1965070"/>
    <lineage>
        <taxon>Eukaryota</taxon>
        <taxon>Metazoa</taxon>
        <taxon>Ecdysozoa</taxon>
        <taxon>Arthropoda</taxon>
        <taxon>Chelicerata</taxon>
        <taxon>Arachnida</taxon>
        <taxon>Acari</taxon>
        <taxon>Acariformes</taxon>
        <taxon>Trombidiformes</taxon>
        <taxon>Prostigmata</taxon>
        <taxon>Anystina</taxon>
        <taxon>Parasitengona</taxon>
        <taxon>Trombidioidea</taxon>
        <taxon>Trombidiidae</taxon>
        <taxon>Dinothrombium</taxon>
    </lineage>
</organism>
<keyword evidence="4" id="KW-1185">Reference proteome</keyword>
<evidence type="ECO:0000313" key="3">
    <source>
        <dbReference type="EMBL" id="RWS12825.1"/>
    </source>
</evidence>
<evidence type="ECO:0000313" key="4">
    <source>
        <dbReference type="Proteomes" id="UP000285301"/>
    </source>
</evidence>
<dbReference type="EMBL" id="NCKU01001196">
    <property type="protein sequence ID" value="RWS12822.1"/>
    <property type="molecule type" value="Genomic_DNA"/>
</dbReference>